<keyword evidence="3" id="KW-1185">Reference proteome</keyword>
<dbReference type="Gene3D" id="3.40.50.2000">
    <property type="entry name" value="Glycogen Phosphorylase B"/>
    <property type="match status" value="1"/>
</dbReference>
<keyword evidence="2" id="KW-0808">Transferase</keyword>
<dbReference type="EMBL" id="JBHLVO010000009">
    <property type="protein sequence ID" value="MFC0272243.1"/>
    <property type="molecule type" value="Genomic_DNA"/>
</dbReference>
<sequence>MQLLVLVQDYPSESNKYAMNYVHTRNLEYIRDQVEVNVLSFNTKESYTYEGINVLSYDDFFNQYNGDNIHLVISHAPNLRNHIRFLLNKKIVYRQVLFFIHGHEVMKKSKYYPQQYDFIQTSSMKNVANNLYDSLKLTYLKGFITKLFNQNKLKIIFVSEWMKDVFLENIKIPESILDKNSYIISNTMNQVFLEKTYLPIDNKRADFITIRPLDTSKYGVDLVVKLAEKHPDLTFHIYGKGKYFEYREKPENIEVFQEFLTPNDLAELLNHYHCAVMPTRLDAQGVMMCEIATYGMPIVTSDLPICKEMLGSFDNVFFMNNENVNIDLHSVLTEIKPIETTKELKQKFSLENTTLKELNVVKALLK</sequence>
<dbReference type="SUPFAM" id="SSF53756">
    <property type="entry name" value="UDP-Glycosyltransferase/glycogen phosphorylase"/>
    <property type="match status" value="1"/>
</dbReference>
<dbReference type="RefSeq" id="WP_378934362.1">
    <property type="nucleotide sequence ID" value="NZ_JBHLVO010000009.1"/>
</dbReference>
<dbReference type="InterPro" id="IPR001296">
    <property type="entry name" value="Glyco_trans_1"/>
</dbReference>
<dbReference type="Pfam" id="PF00534">
    <property type="entry name" value="Glycos_transf_1"/>
    <property type="match status" value="1"/>
</dbReference>
<evidence type="ECO:0000313" key="2">
    <source>
        <dbReference type="EMBL" id="MFC0272243.1"/>
    </source>
</evidence>
<accession>A0ABV6GEX5</accession>
<evidence type="ECO:0000313" key="3">
    <source>
        <dbReference type="Proteomes" id="UP001589854"/>
    </source>
</evidence>
<protein>
    <submittedName>
        <fullName evidence="2">Glycosyltransferase</fullName>
        <ecNumber evidence="2">2.4.-.-</ecNumber>
    </submittedName>
</protein>
<keyword evidence="2" id="KW-0328">Glycosyltransferase</keyword>
<comment type="caution">
    <text evidence="2">The sequence shown here is derived from an EMBL/GenBank/DDBJ whole genome shotgun (WGS) entry which is preliminary data.</text>
</comment>
<evidence type="ECO:0000259" key="1">
    <source>
        <dbReference type="Pfam" id="PF00534"/>
    </source>
</evidence>
<organism evidence="2 3">
    <name type="scientific">Metabacillus herbersteinensis</name>
    <dbReference type="NCBI Taxonomy" id="283816"/>
    <lineage>
        <taxon>Bacteria</taxon>
        <taxon>Bacillati</taxon>
        <taxon>Bacillota</taxon>
        <taxon>Bacilli</taxon>
        <taxon>Bacillales</taxon>
        <taxon>Bacillaceae</taxon>
        <taxon>Metabacillus</taxon>
    </lineage>
</organism>
<gene>
    <name evidence="2" type="ORF">ACFFIX_12435</name>
</gene>
<reference evidence="2 3" key="1">
    <citation type="submission" date="2024-09" db="EMBL/GenBank/DDBJ databases">
        <authorList>
            <person name="Sun Q."/>
            <person name="Mori K."/>
        </authorList>
    </citation>
    <scope>NUCLEOTIDE SEQUENCE [LARGE SCALE GENOMIC DNA]</scope>
    <source>
        <strain evidence="2 3">CCM 7228</strain>
    </source>
</reference>
<dbReference type="EC" id="2.4.-.-" evidence="2"/>
<proteinExistence type="predicted"/>
<dbReference type="Proteomes" id="UP001589854">
    <property type="component" value="Unassembled WGS sequence"/>
</dbReference>
<dbReference type="GO" id="GO:0016757">
    <property type="term" value="F:glycosyltransferase activity"/>
    <property type="evidence" value="ECO:0007669"/>
    <property type="project" value="UniProtKB-KW"/>
</dbReference>
<name>A0ABV6GEX5_9BACI</name>
<feature type="domain" description="Glycosyl transferase family 1" evidence="1">
    <location>
        <begin position="201"/>
        <end position="323"/>
    </location>
</feature>